<feature type="region of interest" description="Disordered" evidence="1">
    <location>
        <begin position="29"/>
        <end position="75"/>
    </location>
</feature>
<dbReference type="KEGG" id="hir:HETIRDRAFT_102733"/>
<evidence type="ECO:0000256" key="1">
    <source>
        <dbReference type="SAM" id="MobiDB-lite"/>
    </source>
</evidence>
<evidence type="ECO:0000313" key="3">
    <source>
        <dbReference type="Proteomes" id="UP000030671"/>
    </source>
</evidence>
<proteinExistence type="predicted"/>
<reference evidence="2 3" key="1">
    <citation type="journal article" date="2012" name="New Phytol.">
        <title>Insight into trade-off between wood decay and parasitism from the genome of a fungal forest pathogen.</title>
        <authorList>
            <person name="Olson A."/>
            <person name="Aerts A."/>
            <person name="Asiegbu F."/>
            <person name="Belbahri L."/>
            <person name="Bouzid O."/>
            <person name="Broberg A."/>
            <person name="Canback B."/>
            <person name="Coutinho P.M."/>
            <person name="Cullen D."/>
            <person name="Dalman K."/>
            <person name="Deflorio G."/>
            <person name="van Diepen L.T."/>
            <person name="Dunand C."/>
            <person name="Duplessis S."/>
            <person name="Durling M."/>
            <person name="Gonthier P."/>
            <person name="Grimwood J."/>
            <person name="Fossdal C.G."/>
            <person name="Hansson D."/>
            <person name="Henrissat B."/>
            <person name="Hietala A."/>
            <person name="Himmelstrand K."/>
            <person name="Hoffmeister D."/>
            <person name="Hogberg N."/>
            <person name="James T.Y."/>
            <person name="Karlsson M."/>
            <person name="Kohler A."/>
            <person name="Kues U."/>
            <person name="Lee Y.H."/>
            <person name="Lin Y.C."/>
            <person name="Lind M."/>
            <person name="Lindquist E."/>
            <person name="Lombard V."/>
            <person name="Lucas S."/>
            <person name="Lunden K."/>
            <person name="Morin E."/>
            <person name="Murat C."/>
            <person name="Park J."/>
            <person name="Raffaello T."/>
            <person name="Rouze P."/>
            <person name="Salamov A."/>
            <person name="Schmutz J."/>
            <person name="Solheim H."/>
            <person name="Stahlberg J."/>
            <person name="Velez H."/>
            <person name="de Vries R.P."/>
            <person name="Wiebenga A."/>
            <person name="Woodward S."/>
            <person name="Yakovlev I."/>
            <person name="Garbelotto M."/>
            <person name="Martin F."/>
            <person name="Grigoriev I.V."/>
            <person name="Stenlid J."/>
        </authorList>
    </citation>
    <scope>NUCLEOTIDE SEQUENCE [LARGE SCALE GENOMIC DNA]</scope>
    <source>
        <strain evidence="2 3">TC 32-1</strain>
    </source>
</reference>
<accession>W4KFL7</accession>
<dbReference type="AlphaFoldDB" id="W4KFL7"/>
<dbReference type="RefSeq" id="XP_009543819.1">
    <property type="nucleotide sequence ID" value="XM_009545524.1"/>
</dbReference>
<feature type="compositionally biased region" description="Basic residues" evidence="1">
    <location>
        <begin position="35"/>
        <end position="45"/>
    </location>
</feature>
<dbReference type="EMBL" id="KI925456">
    <property type="protein sequence ID" value="ETW84110.1"/>
    <property type="molecule type" value="Genomic_DNA"/>
</dbReference>
<dbReference type="HOGENOM" id="CLU_1366403_0_0_1"/>
<evidence type="ECO:0000313" key="2">
    <source>
        <dbReference type="EMBL" id="ETW84110.1"/>
    </source>
</evidence>
<dbReference type="Proteomes" id="UP000030671">
    <property type="component" value="Unassembled WGS sequence"/>
</dbReference>
<feature type="compositionally biased region" description="Polar residues" evidence="1">
    <location>
        <begin position="53"/>
        <end position="62"/>
    </location>
</feature>
<name>W4KFL7_HETIT</name>
<organism evidence="2 3">
    <name type="scientific">Heterobasidion irregulare (strain TC 32-1)</name>
    <dbReference type="NCBI Taxonomy" id="747525"/>
    <lineage>
        <taxon>Eukaryota</taxon>
        <taxon>Fungi</taxon>
        <taxon>Dikarya</taxon>
        <taxon>Basidiomycota</taxon>
        <taxon>Agaricomycotina</taxon>
        <taxon>Agaricomycetes</taxon>
        <taxon>Russulales</taxon>
        <taxon>Bondarzewiaceae</taxon>
        <taxon>Heterobasidion</taxon>
        <taxon>Heterobasidion annosum species complex</taxon>
    </lineage>
</organism>
<gene>
    <name evidence="2" type="ORF">HETIRDRAFT_102733</name>
</gene>
<sequence length="200" mass="21467">MPHAPRCAPRPTPEAYTLGANFKYATTLYAAHPPTPRRKEARKTARATMVPVATTSSPQLRSPSMHPSRRTPPHSIHISRICILHASRAKHRRSPDWARSRPPRTSSSIADGPGRVQTPSAGRTTAMHETLSGSRVLERSLDTGRQPDGGTGAPPSGRNTSETRFHGRLAPNLSGPLPADTPIASTAYTQTPALGERPAS</sequence>
<feature type="region of interest" description="Disordered" evidence="1">
    <location>
        <begin position="87"/>
        <end position="200"/>
    </location>
</feature>
<protein>
    <submittedName>
        <fullName evidence="2">Uncharacterized protein</fullName>
    </submittedName>
</protein>
<dbReference type="InParanoid" id="W4KFL7"/>
<keyword evidence="3" id="KW-1185">Reference proteome</keyword>
<dbReference type="GeneID" id="20665857"/>
<feature type="compositionally biased region" description="Polar residues" evidence="1">
    <location>
        <begin position="183"/>
        <end position="192"/>
    </location>
</feature>